<dbReference type="AlphaFoldDB" id="X1M6R8"/>
<proteinExistence type="predicted"/>
<name>X1M6R8_9ZZZZ</name>
<evidence type="ECO:0008006" key="2">
    <source>
        <dbReference type="Google" id="ProtNLM"/>
    </source>
</evidence>
<sequence>MEKMIAFCGLACTECPALIATRKDDDEERKKVAKVWSKEYKSEIKPEDINCDGCLAEESGRLFNYCKVCEIRKCGQEREIKNCAYCDDYACEKLTKFFDMAPDAKTALAEIRKNL</sequence>
<dbReference type="InterPro" id="IPR024227">
    <property type="entry name" value="DUF3795"/>
</dbReference>
<gene>
    <name evidence="1" type="ORF">S06H3_34106</name>
</gene>
<evidence type="ECO:0000313" key="1">
    <source>
        <dbReference type="EMBL" id="GAI27327.1"/>
    </source>
</evidence>
<dbReference type="Pfam" id="PF12675">
    <property type="entry name" value="DUF3795"/>
    <property type="match status" value="1"/>
</dbReference>
<comment type="caution">
    <text evidence="1">The sequence shown here is derived from an EMBL/GenBank/DDBJ whole genome shotgun (WGS) entry which is preliminary data.</text>
</comment>
<dbReference type="EMBL" id="BARV01020437">
    <property type="protein sequence ID" value="GAI27327.1"/>
    <property type="molecule type" value="Genomic_DNA"/>
</dbReference>
<organism evidence="1">
    <name type="scientific">marine sediment metagenome</name>
    <dbReference type="NCBI Taxonomy" id="412755"/>
    <lineage>
        <taxon>unclassified sequences</taxon>
        <taxon>metagenomes</taxon>
        <taxon>ecological metagenomes</taxon>
    </lineage>
</organism>
<reference evidence="1" key="1">
    <citation type="journal article" date="2014" name="Front. Microbiol.">
        <title>High frequency of phylogenetically diverse reductive dehalogenase-homologous genes in deep subseafloor sedimentary metagenomes.</title>
        <authorList>
            <person name="Kawai M."/>
            <person name="Futagami T."/>
            <person name="Toyoda A."/>
            <person name="Takaki Y."/>
            <person name="Nishi S."/>
            <person name="Hori S."/>
            <person name="Arai W."/>
            <person name="Tsubouchi T."/>
            <person name="Morono Y."/>
            <person name="Uchiyama I."/>
            <person name="Ito T."/>
            <person name="Fujiyama A."/>
            <person name="Inagaki F."/>
            <person name="Takami H."/>
        </authorList>
    </citation>
    <scope>NUCLEOTIDE SEQUENCE</scope>
    <source>
        <strain evidence="1">Expedition CK06-06</strain>
    </source>
</reference>
<protein>
    <recommendedName>
        <fullName evidence="2">DUF3795 domain-containing protein</fullName>
    </recommendedName>
</protein>
<accession>X1M6R8</accession>